<evidence type="ECO:0000313" key="3">
    <source>
        <dbReference type="Proteomes" id="UP000221580"/>
    </source>
</evidence>
<sequence length="59" mass="6834">MGERLTSVGEVSYRVLLKSVGCMGFFLAWAARWFFIVVMWAQEPVLENKDFNVSSRMSR</sequence>
<name>A0A7Z1K435_9PSED</name>
<organism evidence="2 3">
    <name type="scientific">Pseudomonas poae</name>
    <dbReference type="NCBI Taxonomy" id="200451"/>
    <lineage>
        <taxon>Bacteria</taxon>
        <taxon>Pseudomonadati</taxon>
        <taxon>Pseudomonadota</taxon>
        <taxon>Gammaproteobacteria</taxon>
        <taxon>Pseudomonadales</taxon>
        <taxon>Pseudomonadaceae</taxon>
        <taxon>Pseudomonas</taxon>
    </lineage>
</organism>
<reference evidence="2 3" key="1">
    <citation type="submission" date="2017-09" db="EMBL/GenBank/DDBJ databases">
        <authorList>
            <person name="DeBolt S."/>
            <person name="Huntemann M."/>
            <person name="Clum A."/>
            <person name="Pillay M."/>
            <person name="Palaniappan K."/>
            <person name="Varghese N."/>
            <person name="Mikhailova N."/>
            <person name="Stamatis D."/>
            <person name="Reddy T."/>
            <person name="Daum C."/>
            <person name="Shapiro N."/>
            <person name="Ivanova N."/>
            <person name="Kyrpides N."/>
            <person name="Woyke T."/>
        </authorList>
    </citation>
    <scope>NUCLEOTIDE SEQUENCE [LARGE SCALE GENOMIC DNA]</scope>
    <source>
        <strain evidence="2 3">A2-S9</strain>
    </source>
</reference>
<accession>A0A7Z1K435</accession>
<keyword evidence="1" id="KW-1133">Transmembrane helix</keyword>
<dbReference type="AlphaFoldDB" id="A0A7Z1K435"/>
<dbReference type="EMBL" id="PDJN01000001">
    <property type="protein sequence ID" value="PFG70150.1"/>
    <property type="molecule type" value="Genomic_DNA"/>
</dbReference>
<keyword evidence="1" id="KW-0472">Membrane</keyword>
<evidence type="ECO:0000256" key="1">
    <source>
        <dbReference type="SAM" id="Phobius"/>
    </source>
</evidence>
<reference evidence="2 3" key="2">
    <citation type="submission" date="2017-10" db="EMBL/GenBank/DDBJ databases">
        <title>Bacterial endophytes that colonize and modify switchgrass growth.</title>
        <authorList>
            <person name="Debolt S."/>
        </authorList>
    </citation>
    <scope>NUCLEOTIDE SEQUENCE [LARGE SCALE GENOMIC DNA]</scope>
    <source>
        <strain evidence="2 3">A2-S9</strain>
    </source>
</reference>
<gene>
    <name evidence="2" type="ORF">DM05_0459</name>
</gene>
<proteinExistence type="predicted"/>
<evidence type="ECO:0000313" key="2">
    <source>
        <dbReference type="EMBL" id="PFG70150.1"/>
    </source>
</evidence>
<comment type="caution">
    <text evidence="2">The sequence shown here is derived from an EMBL/GenBank/DDBJ whole genome shotgun (WGS) entry which is preliminary data.</text>
</comment>
<protein>
    <submittedName>
        <fullName evidence="2">Uncharacterized protein</fullName>
    </submittedName>
</protein>
<keyword evidence="1" id="KW-0812">Transmembrane</keyword>
<dbReference type="Proteomes" id="UP000221580">
    <property type="component" value="Unassembled WGS sequence"/>
</dbReference>
<feature type="transmembrane region" description="Helical" evidence="1">
    <location>
        <begin position="20"/>
        <end position="41"/>
    </location>
</feature>